<keyword evidence="2" id="KW-1185">Reference proteome</keyword>
<dbReference type="Proteomes" id="UP001055811">
    <property type="component" value="Linkage Group LG01"/>
</dbReference>
<name>A0ACB9H7D3_CICIN</name>
<reference evidence="1 2" key="2">
    <citation type="journal article" date="2022" name="Mol. Ecol. Resour.">
        <title>The genomes of chicory, endive, great burdock and yacon provide insights into Asteraceae paleo-polyploidization history and plant inulin production.</title>
        <authorList>
            <person name="Fan W."/>
            <person name="Wang S."/>
            <person name="Wang H."/>
            <person name="Wang A."/>
            <person name="Jiang F."/>
            <person name="Liu H."/>
            <person name="Zhao H."/>
            <person name="Xu D."/>
            <person name="Zhang Y."/>
        </authorList>
    </citation>
    <scope>NUCLEOTIDE SEQUENCE [LARGE SCALE GENOMIC DNA]</scope>
    <source>
        <strain evidence="2">cv. Punajuju</strain>
        <tissue evidence="1">Leaves</tissue>
    </source>
</reference>
<reference evidence="2" key="1">
    <citation type="journal article" date="2022" name="Mol. Ecol. Resour.">
        <title>The genomes of chicory, endive, great burdock and yacon provide insights into Asteraceae palaeo-polyploidization history and plant inulin production.</title>
        <authorList>
            <person name="Fan W."/>
            <person name="Wang S."/>
            <person name="Wang H."/>
            <person name="Wang A."/>
            <person name="Jiang F."/>
            <person name="Liu H."/>
            <person name="Zhao H."/>
            <person name="Xu D."/>
            <person name="Zhang Y."/>
        </authorList>
    </citation>
    <scope>NUCLEOTIDE SEQUENCE [LARGE SCALE GENOMIC DNA]</scope>
    <source>
        <strain evidence="2">cv. Punajuju</strain>
    </source>
</reference>
<dbReference type="EMBL" id="CM042009">
    <property type="protein sequence ID" value="KAI3791075.1"/>
    <property type="molecule type" value="Genomic_DNA"/>
</dbReference>
<proteinExistence type="predicted"/>
<sequence length="68" mass="7284">MALKNGSCVESSKVPLLNPFVEKYCSTLVLPYLIRDLEAASAVEEVDVVAKAKGKKKTFGGSSVPLQK</sequence>
<evidence type="ECO:0000313" key="1">
    <source>
        <dbReference type="EMBL" id="KAI3791075.1"/>
    </source>
</evidence>
<comment type="caution">
    <text evidence="1">The sequence shown here is derived from an EMBL/GenBank/DDBJ whole genome shotgun (WGS) entry which is preliminary data.</text>
</comment>
<gene>
    <name evidence="1" type="ORF">L2E82_04656</name>
</gene>
<protein>
    <submittedName>
        <fullName evidence="1">Uncharacterized protein</fullName>
    </submittedName>
</protein>
<evidence type="ECO:0000313" key="2">
    <source>
        <dbReference type="Proteomes" id="UP001055811"/>
    </source>
</evidence>
<organism evidence="1 2">
    <name type="scientific">Cichorium intybus</name>
    <name type="common">Chicory</name>
    <dbReference type="NCBI Taxonomy" id="13427"/>
    <lineage>
        <taxon>Eukaryota</taxon>
        <taxon>Viridiplantae</taxon>
        <taxon>Streptophyta</taxon>
        <taxon>Embryophyta</taxon>
        <taxon>Tracheophyta</taxon>
        <taxon>Spermatophyta</taxon>
        <taxon>Magnoliopsida</taxon>
        <taxon>eudicotyledons</taxon>
        <taxon>Gunneridae</taxon>
        <taxon>Pentapetalae</taxon>
        <taxon>asterids</taxon>
        <taxon>campanulids</taxon>
        <taxon>Asterales</taxon>
        <taxon>Asteraceae</taxon>
        <taxon>Cichorioideae</taxon>
        <taxon>Cichorieae</taxon>
        <taxon>Cichoriinae</taxon>
        <taxon>Cichorium</taxon>
    </lineage>
</organism>
<accession>A0ACB9H7D3</accession>